<keyword evidence="2" id="KW-0677">Repeat</keyword>
<dbReference type="Gene3D" id="3.80.10.10">
    <property type="entry name" value="Ribonuclease Inhibitor"/>
    <property type="match status" value="1"/>
</dbReference>
<dbReference type="InterPro" id="IPR050333">
    <property type="entry name" value="SLRP"/>
</dbReference>
<dbReference type="HOGENOM" id="CLU_561244_0_0_10"/>
<accession>E0NVJ4</accession>
<dbReference type="EMBL" id="AEEI01000061">
    <property type="protein sequence ID" value="EFM00928.1"/>
    <property type="molecule type" value="Genomic_DNA"/>
</dbReference>
<evidence type="ECO:0000313" key="6">
    <source>
        <dbReference type="Proteomes" id="UP000004394"/>
    </source>
</evidence>
<reference evidence="5" key="1">
    <citation type="submission" date="2010-07" db="EMBL/GenBank/DDBJ databases">
        <authorList>
            <person name="Muzny D."/>
            <person name="Qin X."/>
            <person name="Deng J."/>
            <person name="Jiang H."/>
            <person name="Liu Y."/>
            <person name="Qu J."/>
            <person name="Song X.-Z."/>
            <person name="Zhang L."/>
            <person name="Thornton R."/>
            <person name="Coyle M."/>
            <person name="Francisco L."/>
            <person name="Jackson L."/>
            <person name="Javaid M."/>
            <person name="Korchina V."/>
            <person name="Kovar C."/>
            <person name="Mata R."/>
            <person name="Mathew T."/>
            <person name="Ngo R."/>
            <person name="Nguyen L."/>
            <person name="Nguyen N."/>
            <person name="Okwuonu G."/>
            <person name="Ongeri F."/>
            <person name="Pham C."/>
            <person name="Simmons D."/>
            <person name="Wilczek-Boney K."/>
            <person name="Hale W."/>
            <person name="Jakkamsetti A."/>
            <person name="Pham P."/>
            <person name="Ruth R."/>
            <person name="San Lucas F."/>
            <person name="Warren J."/>
            <person name="Zhang J."/>
            <person name="Zhao Z."/>
            <person name="Zhou C."/>
            <person name="Zhu D."/>
            <person name="Lee S."/>
            <person name="Bess C."/>
            <person name="Blankenburg K."/>
            <person name="Forbes L."/>
            <person name="Fu Q."/>
            <person name="Gubbala S."/>
            <person name="Hirani K."/>
            <person name="Jayaseelan J.C."/>
            <person name="Lara F."/>
            <person name="Munidasa M."/>
            <person name="Palculict T."/>
            <person name="Patil S."/>
            <person name="Pu L.-L."/>
            <person name="Saada N."/>
            <person name="Tang L."/>
            <person name="Weissenberger G."/>
            <person name="Zhu Y."/>
            <person name="Hemphill L."/>
            <person name="Shang Y."/>
            <person name="Youmans B."/>
            <person name="Ayvaz T."/>
            <person name="Ross M."/>
            <person name="Santibanez J."/>
            <person name="Aqrawi P."/>
            <person name="Gross S."/>
            <person name="Joshi V."/>
            <person name="Fowler G."/>
            <person name="Nazareth L."/>
            <person name="Reid J."/>
            <person name="Worley K."/>
            <person name="Petrosino J."/>
            <person name="Highlander S."/>
            <person name="Gibbs R."/>
        </authorList>
    </citation>
    <scope>NUCLEOTIDE SEQUENCE [LARGE SCALE GENOMIC DNA]</scope>
    <source>
        <strain evidence="5">DSM 16973</strain>
    </source>
</reference>
<evidence type="ECO:0000256" key="1">
    <source>
        <dbReference type="ARBA" id="ARBA00022614"/>
    </source>
</evidence>
<feature type="transmembrane region" description="Helical" evidence="4">
    <location>
        <begin position="42"/>
        <end position="60"/>
    </location>
</feature>
<dbReference type="SUPFAM" id="SSF52058">
    <property type="entry name" value="L domain-like"/>
    <property type="match status" value="1"/>
</dbReference>
<keyword evidence="4" id="KW-0812">Transmembrane</keyword>
<evidence type="ECO:0000256" key="4">
    <source>
        <dbReference type="SAM" id="Phobius"/>
    </source>
</evidence>
<dbReference type="STRING" id="862515.HMPREF0658_2199"/>
<proteinExistence type="predicted"/>
<evidence type="ECO:0000256" key="3">
    <source>
        <dbReference type="SAM" id="MobiDB-lite"/>
    </source>
</evidence>
<evidence type="ECO:0000313" key="5">
    <source>
        <dbReference type="EMBL" id="EFM00928.1"/>
    </source>
</evidence>
<dbReference type="InterPro" id="IPR032675">
    <property type="entry name" value="LRR_dom_sf"/>
</dbReference>
<evidence type="ECO:0000256" key="2">
    <source>
        <dbReference type="ARBA" id="ARBA00022737"/>
    </source>
</evidence>
<dbReference type="AlphaFoldDB" id="E0NVJ4"/>
<dbReference type="eggNOG" id="COG4886">
    <property type="taxonomic scope" value="Bacteria"/>
</dbReference>
<keyword evidence="4" id="KW-1133">Transmembrane helix</keyword>
<dbReference type="BioCyc" id="PMAR862515-HMP:GMOO-2232-MONOMER"/>
<sequence length="486" mass="52314">MRLSGGRYDKFDYLCDMCTAVALVRVADIYHRKSKSIMLKKNFCLLLFCAFGVYATASTADRAATKKQSNTGISVSVSSSVDVGSKPLSPAPADEHTPAISLSTTLTAGSRISLNVTSATGSYRLDLGDGNQIEVSSGMYRGKVVGNEIKIYGQVTAVAASSCKIKGVTVNTHDLTLLNLTDNLLTEFTLPANNQLTSLSLQGNRLKEMVLPATLPALSTLNIKGNKFTALPSTDMPSLAILIAGNNLFETLELQSYTHLQSIRVANCKLTQLMLPASCTELHAEKNLLNFPEDYFTAFPALQSLRLSSNKVRALNVTACPKLKELELKDNGMQRLTIADLPSLNYVDLRTNLLSATLLDAVYQALPSVARGSVKVTGNAEAADAHGYIATDKGWKIDVVGLPKEPTGIDHPAAMCLQTVYDGYTNQLYITDASAVASIELYAESGAKLGSLKAEPVIDFSHLAKGLYLVDIRTTNGEKKMVKICR</sequence>
<keyword evidence="1" id="KW-0433">Leucine-rich repeat</keyword>
<name>E0NVJ4_9BACT</name>
<gene>
    <name evidence="5" type="ORF">HMPREF0658_2199</name>
</gene>
<dbReference type="PANTHER" id="PTHR45712">
    <property type="entry name" value="AGAP008170-PA"/>
    <property type="match status" value="1"/>
</dbReference>
<keyword evidence="4" id="KW-0472">Membrane</keyword>
<protein>
    <submittedName>
        <fullName evidence="5">Leucine Rich Repeat protein</fullName>
    </submittedName>
</protein>
<dbReference type="Proteomes" id="UP000004394">
    <property type="component" value="Unassembled WGS sequence"/>
</dbReference>
<dbReference type="PANTHER" id="PTHR45712:SF22">
    <property type="entry name" value="INSULIN-LIKE GROWTH FACTOR-BINDING PROTEIN COMPLEX ACID LABILE SUBUNIT"/>
    <property type="match status" value="1"/>
</dbReference>
<feature type="region of interest" description="Disordered" evidence="3">
    <location>
        <begin position="77"/>
        <end position="97"/>
    </location>
</feature>
<comment type="caution">
    <text evidence="5">The sequence shown here is derived from an EMBL/GenBank/DDBJ whole genome shotgun (WGS) entry which is preliminary data.</text>
</comment>
<organism evidence="5 6">
    <name type="scientific">Hoylesella marshii DSM 16973 = JCM 13450</name>
    <dbReference type="NCBI Taxonomy" id="862515"/>
    <lineage>
        <taxon>Bacteria</taxon>
        <taxon>Pseudomonadati</taxon>
        <taxon>Bacteroidota</taxon>
        <taxon>Bacteroidia</taxon>
        <taxon>Bacteroidales</taxon>
        <taxon>Prevotellaceae</taxon>
        <taxon>Hoylesella</taxon>
    </lineage>
</organism>
<keyword evidence="6" id="KW-1185">Reference proteome</keyword>